<evidence type="ECO:0008006" key="7">
    <source>
        <dbReference type="Google" id="ProtNLM"/>
    </source>
</evidence>
<evidence type="ECO:0000313" key="5">
    <source>
        <dbReference type="EMBL" id="GGI52070.1"/>
    </source>
</evidence>
<feature type="modified residue" description="4-aspartylphosphate" evidence="2">
    <location>
        <position position="56"/>
    </location>
</feature>
<keyword evidence="1 2" id="KW-0597">Phosphoprotein</keyword>
<dbReference type="Proteomes" id="UP000662074">
    <property type="component" value="Unassembled WGS sequence"/>
</dbReference>
<dbReference type="InterPro" id="IPR011006">
    <property type="entry name" value="CheY-like_superfamily"/>
</dbReference>
<evidence type="ECO:0000256" key="1">
    <source>
        <dbReference type="ARBA" id="ARBA00022553"/>
    </source>
</evidence>
<dbReference type="RefSeq" id="WP_188418182.1">
    <property type="nucleotide sequence ID" value="NZ_BMDO01000010.1"/>
</dbReference>
<evidence type="ECO:0000259" key="3">
    <source>
        <dbReference type="PROSITE" id="PS50110"/>
    </source>
</evidence>
<dbReference type="InterPro" id="IPR007492">
    <property type="entry name" value="LytTR_DNA-bd_dom"/>
</dbReference>
<dbReference type="Gene3D" id="3.40.50.2300">
    <property type="match status" value="1"/>
</dbReference>
<dbReference type="Pfam" id="PF00072">
    <property type="entry name" value="Response_reg"/>
    <property type="match status" value="1"/>
</dbReference>
<dbReference type="SUPFAM" id="SSF52172">
    <property type="entry name" value="CheY-like"/>
    <property type="match status" value="1"/>
</dbReference>
<gene>
    <name evidence="5" type="ORF">GCM10011425_32820</name>
</gene>
<keyword evidence="6" id="KW-1185">Reference proteome</keyword>
<accession>A0A917N2L5</accession>
<dbReference type="EMBL" id="BMDO01000010">
    <property type="protein sequence ID" value="GGI52070.1"/>
    <property type="molecule type" value="Genomic_DNA"/>
</dbReference>
<dbReference type="PANTHER" id="PTHR44591:SF3">
    <property type="entry name" value="RESPONSE REGULATORY DOMAIN-CONTAINING PROTEIN"/>
    <property type="match status" value="1"/>
</dbReference>
<feature type="domain" description="Response regulatory" evidence="3">
    <location>
        <begin position="6"/>
        <end position="121"/>
    </location>
</feature>
<evidence type="ECO:0000259" key="4">
    <source>
        <dbReference type="PROSITE" id="PS50930"/>
    </source>
</evidence>
<dbReference type="Pfam" id="PF04397">
    <property type="entry name" value="LytTR"/>
    <property type="match status" value="1"/>
</dbReference>
<comment type="caution">
    <text evidence="5">The sequence shown here is derived from an EMBL/GenBank/DDBJ whole genome shotgun (WGS) entry which is preliminary data.</text>
</comment>
<dbReference type="CDD" id="cd17534">
    <property type="entry name" value="REC_DC-like"/>
    <property type="match status" value="1"/>
</dbReference>
<dbReference type="InterPro" id="IPR001789">
    <property type="entry name" value="Sig_transdc_resp-reg_receiver"/>
</dbReference>
<evidence type="ECO:0000256" key="2">
    <source>
        <dbReference type="PROSITE-ProRule" id="PRU00169"/>
    </source>
</evidence>
<feature type="domain" description="HTH LytTR-type" evidence="4">
    <location>
        <begin position="166"/>
        <end position="223"/>
    </location>
</feature>
<dbReference type="PANTHER" id="PTHR44591">
    <property type="entry name" value="STRESS RESPONSE REGULATOR PROTEIN 1"/>
    <property type="match status" value="1"/>
</dbReference>
<sequence length="255" mass="29150">MDNKVGILIVEDEGIVGLQLQESLQEEGYDVVGVADNGPEAVELLEKNHVDLVLLDVNIKGSWDGIQTADELKKIKNIPFIYVTAYADSATFDRAKRTLPSAYLTKPFQIKDLRKAIELALYHFTNNQPAVSPKDKPTVKKDVGDQESVLHFNDAVFIKQNYKYNKISYQHILFLKADGNYTCIHTADRMYIIKYSLQQVIDIFNTSIFVRVHRSYAINMSHLTSFNENTLQVNSESIPIGRNYKDVFLRLFKQL</sequence>
<dbReference type="SMART" id="SM00850">
    <property type="entry name" value="LytTR"/>
    <property type="match status" value="1"/>
</dbReference>
<dbReference type="AlphaFoldDB" id="A0A917N2L5"/>
<evidence type="ECO:0000313" key="6">
    <source>
        <dbReference type="Proteomes" id="UP000662074"/>
    </source>
</evidence>
<name>A0A917N2L5_9SPHI</name>
<dbReference type="PROSITE" id="PS50110">
    <property type="entry name" value="RESPONSE_REGULATORY"/>
    <property type="match status" value="1"/>
</dbReference>
<dbReference type="SMART" id="SM00448">
    <property type="entry name" value="REC"/>
    <property type="match status" value="1"/>
</dbReference>
<dbReference type="GO" id="GO:0000160">
    <property type="term" value="P:phosphorelay signal transduction system"/>
    <property type="evidence" value="ECO:0007669"/>
    <property type="project" value="InterPro"/>
</dbReference>
<dbReference type="GO" id="GO:0003677">
    <property type="term" value="F:DNA binding"/>
    <property type="evidence" value="ECO:0007669"/>
    <property type="project" value="InterPro"/>
</dbReference>
<proteinExistence type="predicted"/>
<reference evidence="5" key="1">
    <citation type="journal article" date="2014" name="Int. J. Syst. Evol. Microbiol.">
        <title>Complete genome sequence of Corynebacterium casei LMG S-19264T (=DSM 44701T), isolated from a smear-ripened cheese.</title>
        <authorList>
            <consortium name="US DOE Joint Genome Institute (JGI-PGF)"/>
            <person name="Walter F."/>
            <person name="Albersmeier A."/>
            <person name="Kalinowski J."/>
            <person name="Ruckert C."/>
        </authorList>
    </citation>
    <scope>NUCLEOTIDE SEQUENCE</scope>
    <source>
        <strain evidence="5">CCM 8711</strain>
    </source>
</reference>
<reference evidence="5" key="2">
    <citation type="submission" date="2020-09" db="EMBL/GenBank/DDBJ databases">
        <authorList>
            <person name="Sun Q."/>
            <person name="Sedlacek I."/>
        </authorList>
    </citation>
    <scope>NUCLEOTIDE SEQUENCE</scope>
    <source>
        <strain evidence="5">CCM 8711</strain>
    </source>
</reference>
<dbReference type="Gene3D" id="2.40.50.1020">
    <property type="entry name" value="LytTr DNA-binding domain"/>
    <property type="match status" value="1"/>
</dbReference>
<dbReference type="InterPro" id="IPR050595">
    <property type="entry name" value="Bact_response_regulator"/>
</dbReference>
<protein>
    <recommendedName>
        <fullName evidence="7">Response regulator transcription factor</fullName>
    </recommendedName>
</protein>
<dbReference type="PROSITE" id="PS50930">
    <property type="entry name" value="HTH_LYTTR"/>
    <property type="match status" value="1"/>
</dbReference>
<organism evidence="5 6">
    <name type="scientific">Mucilaginibacter galii</name>
    <dbReference type="NCBI Taxonomy" id="2005073"/>
    <lineage>
        <taxon>Bacteria</taxon>
        <taxon>Pseudomonadati</taxon>
        <taxon>Bacteroidota</taxon>
        <taxon>Sphingobacteriia</taxon>
        <taxon>Sphingobacteriales</taxon>
        <taxon>Sphingobacteriaceae</taxon>
        <taxon>Mucilaginibacter</taxon>
    </lineage>
</organism>